<keyword evidence="2" id="KW-0813">Transport</keyword>
<dbReference type="Proteomes" id="UP001058120">
    <property type="component" value="Chromosome"/>
</dbReference>
<keyword evidence="6 9" id="KW-1133">Transmembrane helix</keyword>
<reference evidence="11" key="1">
    <citation type="submission" date="2020-12" db="EMBL/GenBank/DDBJ databases">
        <title>Taurinivorans muris gen. nov., sp. nov., fundamental and realized metabolic niche of a ubiquitous sulfidogenic bacterium in the murine intestine.</title>
        <authorList>
            <person name="Ye H."/>
            <person name="Hanson B.T."/>
            <person name="Loy A."/>
        </authorList>
    </citation>
    <scope>NUCLEOTIDE SEQUENCE</scope>
    <source>
        <strain evidence="11">LT0009</strain>
    </source>
</reference>
<evidence type="ECO:0000313" key="11">
    <source>
        <dbReference type="EMBL" id="UWX05782.1"/>
    </source>
</evidence>
<dbReference type="InterPro" id="IPR055348">
    <property type="entry name" value="DctQ"/>
</dbReference>
<feature type="domain" description="Tripartite ATP-independent periplasmic transporters DctQ component" evidence="10">
    <location>
        <begin position="24"/>
        <end position="158"/>
    </location>
</feature>
<dbReference type="RefSeq" id="WP_334315369.1">
    <property type="nucleotide sequence ID" value="NZ_CP065938.1"/>
</dbReference>
<evidence type="ECO:0000313" key="12">
    <source>
        <dbReference type="Proteomes" id="UP001058120"/>
    </source>
</evidence>
<feature type="transmembrane region" description="Helical" evidence="9">
    <location>
        <begin position="21"/>
        <end position="38"/>
    </location>
</feature>
<evidence type="ECO:0000256" key="7">
    <source>
        <dbReference type="ARBA" id="ARBA00023136"/>
    </source>
</evidence>
<evidence type="ECO:0000256" key="5">
    <source>
        <dbReference type="ARBA" id="ARBA00022692"/>
    </source>
</evidence>
<dbReference type="PANTHER" id="PTHR35011">
    <property type="entry name" value="2,3-DIKETO-L-GULONATE TRAP TRANSPORTER SMALL PERMEASE PROTEIN YIAM"/>
    <property type="match status" value="1"/>
</dbReference>
<evidence type="ECO:0000256" key="4">
    <source>
        <dbReference type="ARBA" id="ARBA00022519"/>
    </source>
</evidence>
<evidence type="ECO:0000256" key="1">
    <source>
        <dbReference type="ARBA" id="ARBA00004429"/>
    </source>
</evidence>
<gene>
    <name evidence="11" type="ORF">JBF11_00150</name>
</gene>
<protein>
    <submittedName>
        <fullName evidence="11">TRAP transporter small permease</fullName>
    </submittedName>
</protein>
<keyword evidence="5 9" id="KW-0812">Transmembrane</keyword>
<feature type="transmembrane region" description="Helical" evidence="9">
    <location>
        <begin position="86"/>
        <end position="111"/>
    </location>
</feature>
<comment type="subcellular location">
    <subcellularLocation>
        <location evidence="1">Cell inner membrane</location>
        <topology evidence="1">Multi-pass membrane protein</topology>
    </subcellularLocation>
</comment>
<evidence type="ECO:0000256" key="8">
    <source>
        <dbReference type="ARBA" id="ARBA00038436"/>
    </source>
</evidence>
<evidence type="ECO:0000256" key="9">
    <source>
        <dbReference type="SAM" id="Phobius"/>
    </source>
</evidence>
<keyword evidence="4" id="KW-0997">Cell inner membrane</keyword>
<organism evidence="11 12">
    <name type="scientific">Taurinivorans muris</name>
    <dbReference type="NCBI Taxonomy" id="2787751"/>
    <lineage>
        <taxon>Bacteria</taxon>
        <taxon>Pseudomonadati</taxon>
        <taxon>Thermodesulfobacteriota</taxon>
        <taxon>Desulfovibrionia</taxon>
        <taxon>Desulfovibrionales</taxon>
        <taxon>Desulfovibrionaceae</taxon>
        <taxon>Taurinivorans</taxon>
    </lineage>
</organism>
<accession>A0ABY5Y235</accession>
<keyword evidence="7 9" id="KW-0472">Membrane</keyword>
<evidence type="ECO:0000256" key="2">
    <source>
        <dbReference type="ARBA" id="ARBA00022448"/>
    </source>
</evidence>
<evidence type="ECO:0000259" key="10">
    <source>
        <dbReference type="Pfam" id="PF04290"/>
    </source>
</evidence>
<feature type="transmembrane region" description="Helical" evidence="9">
    <location>
        <begin position="44"/>
        <end position="65"/>
    </location>
</feature>
<dbReference type="InterPro" id="IPR007387">
    <property type="entry name" value="TRAP_DctQ"/>
</dbReference>
<name>A0ABY5Y235_9BACT</name>
<keyword evidence="12" id="KW-1185">Reference proteome</keyword>
<evidence type="ECO:0000256" key="3">
    <source>
        <dbReference type="ARBA" id="ARBA00022475"/>
    </source>
</evidence>
<evidence type="ECO:0000256" key="6">
    <source>
        <dbReference type="ARBA" id="ARBA00022989"/>
    </source>
</evidence>
<dbReference type="EMBL" id="CP065938">
    <property type="protein sequence ID" value="UWX05782.1"/>
    <property type="molecule type" value="Genomic_DNA"/>
</dbReference>
<comment type="similarity">
    <text evidence="8">Belongs to the TRAP transporter small permease family.</text>
</comment>
<keyword evidence="3" id="KW-1003">Cell membrane</keyword>
<proteinExistence type="inferred from homology"/>
<dbReference type="Pfam" id="PF04290">
    <property type="entry name" value="DctQ"/>
    <property type="match status" value="1"/>
</dbReference>
<feature type="transmembrane region" description="Helical" evidence="9">
    <location>
        <begin position="131"/>
        <end position="150"/>
    </location>
</feature>
<sequence length="169" mass="19605">MKKYIRWLDKWGEEAFVSTMLAFLIGILAIGVFSRFLMNKSFPWVEEVCSYLFIWSSYIGIAIAVKHKEQLRVLILMDLIAKKYPAVVRACYIVSEIIFSVFCVIVFYYSLRMLGNMTKFPQVSAALEIDVFYPYLIIPVSMALTAFRTLQTVYRDIKAGTLQYVSKEE</sequence>
<dbReference type="PANTHER" id="PTHR35011:SF2">
    <property type="entry name" value="2,3-DIKETO-L-GULONATE TRAP TRANSPORTER SMALL PERMEASE PROTEIN YIAM"/>
    <property type="match status" value="1"/>
</dbReference>